<name>A0A8H6VWL1_MYCCL</name>
<protein>
    <recommendedName>
        <fullName evidence="5">Sec1-like snare protein</fullName>
    </recommendedName>
</protein>
<feature type="region of interest" description="Disordered" evidence="2">
    <location>
        <begin position="697"/>
        <end position="764"/>
    </location>
</feature>
<sequence length="764" mass="84987">MPSLITTVRAKFLDAIRSVNPPGKWKILVVDEHSQKLLGSVLKQFDILEENVTLIESITSNRDPQPEFEALYLLMPTSQNIDRIIKDLSGSKQYAAAHLYFIDGLEERLFERLASSPAEPYLRAVKELFVNFWSAEAQTFSLQAPELFFSLYSPPRNDSGFKAARARVEDDLRFASKIIANVCITLNEFPYIRYYVPPYHAPLGALKPHSSTRGAPPPPESSSRWRTNLARGAEARAYEAADGDHLSKILAFYVQGALEEYKKANPDFAKDNTGRPRGTLFITDRAMDMVAPFVHEFTYQAMATDLLPIEGGTKYTYKFQSSVGAYEDKTATLSDADTVWTEVRHMHMREAIDKLMADFNRFLEENAVFNAGEGAASLNDMKDMLASLPQYQEQREKFSLHLSMAQECMGLFEQDKLPLVAAIEQDCATGTTAEGKTPKNLVQDMVPLLDSREVINLNKVRIVALYIQFRDGVPDEDRRRLYQHARLTTSEQEAVNALVHLGVRISRGPGDKDLKKKLVPKKNKEEEYELSRFKPALRTMLEEHMTDRLDKTLFPYVKEEPSPGGSSALSSAPSSLRSATPVQTTSLRSQKPSWHKAARPGAGGAAAERDTNRGRLLVFVAGGMTYSEIREAYALSSSLNRDVFIGSTHTVTPPEFIRDLQVLEWGGQGSKAVPNGVKDGRPGRPFQEYYDERYYTRDAPPPARPMAAAAGGRSIAPAGRNVRPGGASPAPVARPPPMAATDSYGSTASAQEEKKKKKGLFGRF</sequence>
<evidence type="ECO:0000313" key="3">
    <source>
        <dbReference type="EMBL" id="KAF7296537.1"/>
    </source>
</evidence>
<comment type="caution">
    <text evidence="3">The sequence shown here is derived from an EMBL/GenBank/DDBJ whole genome shotgun (WGS) entry which is preliminary data.</text>
</comment>
<dbReference type="Proteomes" id="UP000613580">
    <property type="component" value="Unassembled WGS sequence"/>
</dbReference>
<organism evidence="3 4">
    <name type="scientific">Mycena chlorophos</name>
    <name type="common">Agaric fungus</name>
    <name type="synonym">Agaricus chlorophos</name>
    <dbReference type="NCBI Taxonomy" id="658473"/>
    <lineage>
        <taxon>Eukaryota</taxon>
        <taxon>Fungi</taxon>
        <taxon>Dikarya</taxon>
        <taxon>Basidiomycota</taxon>
        <taxon>Agaricomycotina</taxon>
        <taxon>Agaricomycetes</taxon>
        <taxon>Agaricomycetidae</taxon>
        <taxon>Agaricales</taxon>
        <taxon>Marasmiineae</taxon>
        <taxon>Mycenaceae</taxon>
        <taxon>Mycena</taxon>
    </lineage>
</organism>
<feature type="compositionally biased region" description="Basic residues" evidence="2">
    <location>
        <begin position="755"/>
        <end position="764"/>
    </location>
</feature>
<reference evidence="3" key="1">
    <citation type="submission" date="2020-05" db="EMBL/GenBank/DDBJ databases">
        <title>Mycena genomes resolve the evolution of fungal bioluminescence.</title>
        <authorList>
            <person name="Tsai I.J."/>
        </authorList>
    </citation>
    <scope>NUCLEOTIDE SEQUENCE</scope>
    <source>
        <strain evidence="3">110903Hualien_Pintung</strain>
    </source>
</reference>
<proteinExistence type="inferred from homology"/>
<feature type="compositionally biased region" description="Low complexity" evidence="2">
    <location>
        <begin position="705"/>
        <end position="731"/>
    </location>
</feature>
<evidence type="ECO:0000256" key="1">
    <source>
        <dbReference type="ARBA" id="ARBA00009884"/>
    </source>
</evidence>
<evidence type="ECO:0000313" key="4">
    <source>
        <dbReference type="Proteomes" id="UP000613580"/>
    </source>
</evidence>
<dbReference type="GO" id="GO:0016192">
    <property type="term" value="P:vesicle-mediated transport"/>
    <property type="evidence" value="ECO:0007669"/>
    <property type="project" value="InterPro"/>
</dbReference>
<keyword evidence="4" id="KW-1185">Reference proteome</keyword>
<dbReference type="PIRSF" id="PIRSF005715">
    <property type="entry name" value="VPS45_Sec1"/>
    <property type="match status" value="1"/>
</dbReference>
<dbReference type="InterPro" id="IPR043127">
    <property type="entry name" value="Sec-1-like_dom3a"/>
</dbReference>
<dbReference type="InterPro" id="IPR043154">
    <property type="entry name" value="Sec-1-like_dom1"/>
</dbReference>
<dbReference type="SUPFAM" id="SSF56815">
    <property type="entry name" value="Sec1/munc18-like (SM) proteins"/>
    <property type="match status" value="1"/>
</dbReference>
<comment type="similarity">
    <text evidence="1">Belongs to the STXBP/unc-18/SEC1 family.</text>
</comment>
<dbReference type="InterPro" id="IPR001619">
    <property type="entry name" value="Sec1-like"/>
</dbReference>
<dbReference type="Gene3D" id="3.40.50.2060">
    <property type="match status" value="1"/>
</dbReference>
<dbReference type="PANTHER" id="PTHR11679">
    <property type="entry name" value="VESICLE PROTEIN SORTING-ASSOCIATED"/>
    <property type="match status" value="1"/>
</dbReference>
<evidence type="ECO:0008006" key="5">
    <source>
        <dbReference type="Google" id="ProtNLM"/>
    </source>
</evidence>
<feature type="region of interest" description="Disordered" evidence="2">
    <location>
        <begin position="556"/>
        <end position="609"/>
    </location>
</feature>
<feature type="compositionally biased region" description="Low complexity" evidence="2">
    <location>
        <begin position="562"/>
        <end position="579"/>
    </location>
</feature>
<dbReference type="EMBL" id="JACAZE010000016">
    <property type="protein sequence ID" value="KAF7296537.1"/>
    <property type="molecule type" value="Genomic_DNA"/>
</dbReference>
<evidence type="ECO:0000256" key="2">
    <source>
        <dbReference type="SAM" id="MobiDB-lite"/>
    </source>
</evidence>
<dbReference type="Pfam" id="PF00995">
    <property type="entry name" value="Sec1"/>
    <property type="match status" value="1"/>
</dbReference>
<dbReference type="OrthoDB" id="2228at2759"/>
<gene>
    <name evidence="3" type="ORF">HMN09_01060700</name>
</gene>
<accession>A0A8H6VWL1</accession>
<dbReference type="AlphaFoldDB" id="A0A8H6VWL1"/>
<dbReference type="Gene3D" id="1.25.40.60">
    <property type="match status" value="1"/>
</dbReference>
<dbReference type="Gene3D" id="3.90.830.10">
    <property type="entry name" value="Syntaxin Binding Protein 1, Chain A, domain 2"/>
    <property type="match status" value="1"/>
</dbReference>
<dbReference type="Gene3D" id="3.40.50.1910">
    <property type="match status" value="1"/>
</dbReference>
<dbReference type="InterPro" id="IPR027482">
    <property type="entry name" value="Sec1-like_dom2"/>
</dbReference>
<dbReference type="InterPro" id="IPR036045">
    <property type="entry name" value="Sec1-like_sf"/>
</dbReference>
<feature type="compositionally biased region" description="Polar residues" evidence="2">
    <location>
        <begin position="580"/>
        <end position="592"/>
    </location>
</feature>